<evidence type="ECO:0000256" key="1">
    <source>
        <dbReference type="SAM" id="Phobius"/>
    </source>
</evidence>
<feature type="transmembrane region" description="Helical" evidence="1">
    <location>
        <begin position="460"/>
        <end position="482"/>
    </location>
</feature>
<dbReference type="InterPro" id="IPR013783">
    <property type="entry name" value="Ig-like_fold"/>
</dbReference>
<evidence type="ECO:0008006" key="4">
    <source>
        <dbReference type="Google" id="ProtNLM"/>
    </source>
</evidence>
<dbReference type="EMBL" id="FOTC01000006">
    <property type="protein sequence ID" value="SFL46866.1"/>
    <property type="molecule type" value="Genomic_DNA"/>
</dbReference>
<accession>A0A1I4HZD4</accession>
<keyword evidence="3" id="KW-1185">Reference proteome</keyword>
<evidence type="ECO:0000313" key="3">
    <source>
        <dbReference type="Proteomes" id="UP000199607"/>
    </source>
</evidence>
<reference evidence="3" key="1">
    <citation type="submission" date="2016-10" db="EMBL/GenBank/DDBJ databases">
        <authorList>
            <person name="Varghese N."/>
            <person name="Submissions S."/>
        </authorList>
    </citation>
    <scope>NUCLEOTIDE SEQUENCE [LARGE SCALE GENOMIC DNA]</scope>
    <source>
        <strain evidence="3">CGMCC 1.7738</strain>
    </source>
</reference>
<dbReference type="PANTHER" id="PTHR35902:SF6">
    <property type="entry name" value="CONSERVED WITHIN P. AEROPHILUM"/>
    <property type="match status" value="1"/>
</dbReference>
<dbReference type="RefSeq" id="WP_089871616.1">
    <property type="nucleotide sequence ID" value="NZ_FOTC01000006.1"/>
</dbReference>
<name>A0A1I4HZD4_9EURY</name>
<proteinExistence type="predicted"/>
<dbReference type="PANTHER" id="PTHR35902">
    <property type="entry name" value="S-LAYER DOMAIN-LIKE PROTEIN-RELATED"/>
    <property type="match status" value="1"/>
</dbReference>
<dbReference type="Proteomes" id="UP000199607">
    <property type="component" value="Unassembled WGS sequence"/>
</dbReference>
<gene>
    <name evidence="2" type="ORF">SAMN04487950_3908</name>
</gene>
<protein>
    <recommendedName>
        <fullName evidence="4">CARDB protein</fullName>
    </recommendedName>
</protein>
<dbReference type="AlphaFoldDB" id="A0A1I4HZD4"/>
<evidence type="ECO:0000313" key="2">
    <source>
        <dbReference type="EMBL" id="SFL46866.1"/>
    </source>
</evidence>
<keyword evidence="1" id="KW-1133">Transmembrane helix</keyword>
<dbReference type="STRING" id="553466.SAMN04487950_3908"/>
<organism evidence="2 3">
    <name type="scientific">Halogranum rubrum</name>
    <dbReference type="NCBI Taxonomy" id="553466"/>
    <lineage>
        <taxon>Archaea</taxon>
        <taxon>Methanobacteriati</taxon>
        <taxon>Methanobacteriota</taxon>
        <taxon>Stenosarchaea group</taxon>
        <taxon>Halobacteria</taxon>
        <taxon>Halobacteriales</taxon>
        <taxon>Haloferacaceae</taxon>
    </lineage>
</organism>
<keyword evidence="1" id="KW-0812">Transmembrane</keyword>
<dbReference type="Gene3D" id="2.60.40.10">
    <property type="entry name" value="Immunoglobulins"/>
    <property type="match status" value="1"/>
</dbReference>
<keyword evidence="1" id="KW-0472">Membrane</keyword>
<sequence length="489" mass="51725">MERRVLPIVALGVLLCSAVPFGVVTAAESNVAIANVTATPDQPAPDEQFTVETTITNAQNSEAFDVERVTVETNKGVTKAIINDPGTIPVGASMTVPLTMSLGSTGSQSLRVEVEGESASGTQRELRYPLSVIVRRGGPQLEMGVGKAAVNAPTPVEVTVSNGEQEAIRNLDVRLKGESFDTDGARRINATLDSGSERTFTLKPTPTTVGMHNLTAVFRFTTPSGENRVVRETRTVDVQRLRQDVSVSARVEQVNGSTTLPVKVQNFGNAPLAGVVVSARDDETTLGRESAGTIEPNGSKIVQLPMEKVSGEEIDVTATYLLGDQRRSEDTTVAYDALPGSLDLTGTAFERDSDVYRITGSASNLGLTDVDGAIVSVQSADGVTPRGPSKEYFIGTVEASDFVTFELTAALEANTTAIPIDVSYLVDGERVNKTVLVERDVSSTEPVARQNNSNDGSGGLLVPAIVTLVVLALIAVSAVIFVRRYNDGD</sequence>